<dbReference type="STRING" id="1818881.A3196_03010"/>
<dbReference type="SUPFAM" id="SSF55785">
    <property type="entry name" value="PYP-like sensor domain (PAS domain)"/>
    <property type="match status" value="2"/>
</dbReference>
<dbReference type="NCBIfam" id="TIGR00254">
    <property type="entry name" value="GGDEF"/>
    <property type="match status" value="1"/>
</dbReference>
<evidence type="ECO:0000256" key="6">
    <source>
        <dbReference type="SAM" id="Coils"/>
    </source>
</evidence>
<evidence type="ECO:0000259" key="11">
    <source>
        <dbReference type="PROSITE" id="PS50887"/>
    </source>
</evidence>
<dbReference type="SMART" id="SM00052">
    <property type="entry name" value="EAL"/>
    <property type="match status" value="1"/>
</dbReference>
<dbReference type="AlphaFoldDB" id="A0A1E2UM81"/>
<dbReference type="PANTHER" id="PTHR44757:SF2">
    <property type="entry name" value="BIOFILM ARCHITECTURE MAINTENANCE PROTEIN MBAA"/>
    <property type="match status" value="1"/>
</dbReference>
<dbReference type="InterPro" id="IPR001610">
    <property type="entry name" value="PAC"/>
</dbReference>
<dbReference type="Gene3D" id="3.30.70.270">
    <property type="match status" value="1"/>
</dbReference>
<evidence type="ECO:0000256" key="5">
    <source>
        <dbReference type="PROSITE-ProRule" id="PRU00169"/>
    </source>
</evidence>
<dbReference type="GO" id="GO:0071732">
    <property type="term" value="P:cellular response to nitric oxide"/>
    <property type="evidence" value="ECO:0007669"/>
    <property type="project" value="UniProtKB-ARBA"/>
</dbReference>
<comment type="caution">
    <text evidence="12">The sequence shown here is derived from an EMBL/GenBank/DDBJ whole genome shotgun (WGS) entry which is preliminary data.</text>
</comment>
<dbReference type="InterPro" id="IPR011006">
    <property type="entry name" value="CheY-like_superfamily"/>
</dbReference>
<protein>
    <recommendedName>
        <fullName evidence="2">cyclic-guanylate-specific phosphodiesterase</fullName>
        <ecNumber evidence="2">3.1.4.52</ecNumber>
    </recommendedName>
</protein>
<dbReference type="EC" id="3.1.4.52" evidence="2"/>
<feature type="domain" description="PAS" evidence="8">
    <location>
        <begin position="260"/>
        <end position="303"/>
    </location>
</feature>
<dbReference type="CDD" id="cd01948">
    <property type="entry name" value="EAL"/>
    <property type="match status" value="1"/>
</dbReference>
<proteinExistence type="predicted"/>
<evidence type="ECO:0000256" key="3">
    <source>
        <dbReference type="ARBA" id="ARBA00022636"/>
    </source>
</evidence>
<dbReference type="FunFam" id="3.30.70.270:FF:000001">
    <property type="entry name" value="Diguanylate cyclase domain protein"/>
    <property type="match status" value="1"/>
</dbReference>
<evidence type="ECO:0000259" key="8">
    <source>
        <dbReference type="PROSITE" id="PS50112"/>
    </source>
</evidence>
<evidence type="ECO:0000256" key="1">
    <source>
        <dbReference type="ARBA" id="ARBA00001946"/>
    </source>
</evidence>
<dbReference type="SMART" id="SM00091">
    <property type="entry name" value="PAS"/>
    <property type="match status" value="2"/>
</dbReference>
<dbReference type="InterPro" id="IPR000700">
    <property type="entry name" value="PAS-assoc_C"/>
</dbReference>
<feature type="domain" description="GGDEF" evidence="11">
    <location>
        <begin position="417"/>
        <end position="550"/>
    </location>
</feature>
<dbReference type="PIRSF" id="PIRSF005925">
    <property type="entry name" value="Dos"/>
    <property type="match status" value="1"/>
</dbReference>
<dbReference type="CDD" id="cd00156">
    <property type="entry name" value="REC"/>
    <property type="match status" value="1"/>
</dbReference>
<dbReference type="FunFam" id="3.20.20.450:FF:000001">
    <property type="entry name" value="Cyclic di-GMP phosphodiesterase yahA"/>
    <property type="match status" value="1"/>
</dbReference>
<dbReference type="PROSITE" id="PS50883">
    <property type="entry name" value="EAL"/>
    <property type="match status" value="1"/>
</dbReference>
<organism evidence="12 13">
    <name type="scientific">Candidatus Thiodiazotropha endoloripes</name>
    <dbReference type="NCBI Taxonomy" id="1818881"/>
    <lineage>
        <taxon>Bacteria</taxon>
        <taxon>Pseudomonadati</taxon>
        <taxon>Pseudomonadota</taxon>
        <taxon>Gammaproteobacteria</taxon>
        <taxon>Chromatiales</taxon>
        <taxon>Sedimenticolaceae</taxon>
        <taxon>Candidatus Thiodiazotropha</taxon>
    </lineage>
</organism>
<dbReference type="InterPro" id="IPR001789">
    <property type="entry name" value="Sig_transdc_resp-reg_receiver"/>
</dbReference>
<dbReference type="InterPro" id="IPR012226">
    <property type="entry name" value="Diguanyl_cyclase/Pdiesterase"/>
</dbReference>
<dbReference type="SUPFAM" id="SSF52172">
    <property type="entry name" value="CheY-like"/>
    <property type="match status" value="1"/>
</dbReference>
<dbReference type="SUPFAM" id="SSF141868">
    <property type="entry name" value="EAL domain-like"/>
    <property type="match status" value="1"/>
</dbReference>
<evidence type="ECO:0000256" key="2">
    <source>
        <dbReference type="ARBA" id="ARBA00012282"/>
    </source>
</evidence>
<dbReference type="Proteomes" id="UP000094849">
    <property type="component" value="Unassembled WGS sequence"/>
</dbReference>
<dbReference type="Gene3D" id="3.40.50.2300">
    <property type="match status" value="1"/>
</dbReference>
<accession>A0A1E2UM81</accession>
<dbReference type="Gene3D" id="3.30.450.20">
    <property type="entry name" value="PAS domain"/>
    <property type="match status" value="2"/>
</dbReference>
<feature type="domain" description="Response regulatory" evidence="7">
    <location>
        <begin position="6"/>
        <end position="122"/>
    </location>
</feature>
<dbReference type="CDD" id="cd00130">
    <property type="entry name" value="PAS"/>
    <property type="match status" value="1"/>
</dbReference>
<dbReference type="SUPFAM" id="SSF55073">
    <property type="entry name" value="Nucleotide cyclase"/>
    <property type="match status" value="1"/>
</dbReference>
<dbReference type="InterPro" id="IPR052155">
    <property type="entry name" value="Biofilm_reg_signaling"/>
</dbReference>
<gene>
    <name evidence="12" type="ORF">A3196_03010</name>
</gene>
<dbReference type="InterPro" id="IPR043128">
    <property type="entry name" value="Rev_trsase/Diguanyl_cyclase"/>
</dbReference>
<dbReference type="PROSITE" id="PS50887">
    <property type="entry name" value="GGDEF"/>
    <property type="match status" value="1"/>
</dbReference>
<dbReference type="CDD" id="cd01949">
    <property type="entry name" value="GGDEF"/>
    <property type="match status" value="1"/>
</dbReference>
<dbReference type="PROSITE" id="PS50113">
    <property type="entry name" value="PAC"/>
    <property type="match status" value="2"/>
</dbReference>
<dbReference type="Pfam" id="PF13426">
    <property type="entry name" value="PAS_9"/>
    <property type="match status" value="2"/>
</dbReference>
<dbReference type="SMART" id="SM00267">
    <property type="entry name" value="GGDEF"/>
    <property type="match status" value="1"/>
</dbReference>
<feature type="domain" description="EAL" evidence="10">
    <location>
        <begin position="559"/>
        <end position="813"/>
    </location>
</feature>
<comment type="cofactor">
    <cofactor evidence="1">
        <name>Mg(2+)</name>
        <dbReference type="ChEBI" id="CHEBI:18420"/>
    </cofactor>
</comment>
<dbReference type="InterPro" id="IPR000160">
    <property type="entry name" value="GGDEF_dom"/>
</dbReference>
<sequence length="825" mass="93027">MPGQLRILIIEGSERIYGFICQALRRKDLNVLTRRIETREALTQALEQSDWDLILSNTDNPGFNPEDALKLLSEKQLDIPLILVSDSIGEEKVASLLKAGANDYINLNNLTRLVPAVVRELKEAAVRREAEKTKQALRRSENRYRQLVDHSPTPILLLQNERIVFLNEAASQALSASLDQPLINRPADELFIDAPAALLTSRSAKTSTEQDDQPLQTTLKRADGNTIQTEVFISPVEYEGAPAIQLVFTDITNRKESDAKLQQAAQIIEHTMEAVLITNIDGTIESANPAFSEITGYTQPEIIRNHPRLLISAKHSPEFLSELWDHVRSTGSWRGELWNQRKNGEIYPVWMTISCVRDQRGEALHYVMVFSDITSLKQTQSQLEHLAHHDSLTNLPNRLLFEDRLEHALAQAKRQKRQLAVLFLDLDRFKNINDSLGHAMGDELLKEVAKRLQNILRDDDTAARLGGDEFTVLVENLEDPSQAAVVAAKIQDKFKAPFKIAGRELHVTASIGISIFPEDGRDVADLTKNADAAMYQAKEQGRNNYRYYTSELTRSAFERLLLETELRSALKEDQLLLYYQPQISLKNGEMTGAEALLRWHHPRLGIIPPARFIPLAEESGLIHEIGNWVLNEACQQTRYLYKQGIFQGRMAINLSVRQIMQTDLILRFEQIIAESGCPPDMLQFEVTEGIFMGQMKNSVPVLDVFKKLGVSIAIDDFGTGYSSLSYLKQLPIDKLKIDRSFIRDMPHDSDAVAITQAIISLGKNLGLRITAEGIETMAQQSLLQKMGCQEGQGYLYSPPVPGEVFEQMLMEGSRTFHHHFSNYGS</sequence>
<feature type="coiled-coil region" evidence="6">
    <location>
        <begin position="123"/>
        <end position="150"/>
    </location>
</feature>
<dbReference type="GO" id="GO:0071111">
    <property type="term" value="F:cyclic-guanylate-specific phosphodiesterase activity"/>
    <property type="evidence" value="ECO:0007669"/>
    <property type="project" value="UniProtKB-EC"/>
</dbReference>
<dbReference type="InterPro" id="IPR035919">
    <property type="entry name" value="EAL_sf"/>
</dbReference>
<dbReference type="PANTHER" id="PTHR44757">
    <property type="entry name" value="DIGUANYLATE CYCLASE DGCP"/>
    <property type="match status" value="1"/>
</dbReference>
<dbReference type="InterPro" id="IPR000014">
    <property type="entry name" value="PAS"/>
</dbReference>
<dbReference type="EMBL" id="LVJZ01000003">
    <property type="protein sequence ID" value="ODB95811.1"/>
    <property type="molecule type" value="Genomic_DNA"/>
</dbReference>
<keyword evidence="13" id="KW-1185">Reference proteome</keyword>
<dbReference type="Gene3D" id="3.20.20.450">
    <property type="entry name" value="EAL domain"/>
    <property type="match status" value="1"/>
</dbReference>
<evidence type="ECO:0000313" key="12">
    <source>
        <dbReference type="EMBL" id="ODB95811.1"/>
    </source>
</evidence>
<dbReference type="PROSITE" id="PS50112">
    <property type="entry name" value="PAS"/>
    <property type="match status" value="1"/>
</dbReference>
<feature type="domain" description="PAC" evidence="9">
    <location>
        <begin position="333"/>
        <end position="385"/>
    </location>
</feature>
<dbReference type="GO" id="GO:0000160">
    <property type="term" value="P:phosphorelay signal transduction system"/>
    <property type="evidence" value="ECO:0007669"/>
    <property type="project" value="InterPro"/>
</dbReference>
<evidence type="ECO:0000259" key="10">
    <source>
        <dbReference type="PROSITE" id="PS50883"/>
    </source>
</evidence>
<dbReference type="Pfam" id="PF00563">
    <property type="entry name" value="EAL"/>
    <property type="match status" value="1"/>
</dbReference>
<dbReference type="InterPro" id="IPR029787">
    <property type="entry name" value="Nucleotide_cyclase"/>
</dbReference>
<comment type="caution">
    <text evidence="5">Lacks conserved residue(s) required for the propagation of feature annotation.</text>
</comment>
<dbReference type="RefSeq" id="WP_069003462.1">
    <property type="nucleotide sequence ID" value="NZ_LVJW01000006.1"/>
</dbReference>
<name>A0A1E2UM81_9GAMM</name>
<dbReference type="InterPro" id="IPR001633">
    <property type="entry name" value="EAL_dom"/>
</dbReference>
<dbReference type="SMART" id="SM00086">
    <property type="entry name" value="PAC"/>
    <property type="match status" value="2"/>
</dbReference>
<dbReference type="Pfam" id="PF00990">
    <property type="entry name" value="GGDEF"/>
    <property type="match status" value="1"/>
</dbReference>
<dbReference type="PROSITE" id="PS50110">
    <property type="entry name" value="RESPONSE_REGULATORY"/>
    <property type="match status" value="1"/>
</dbReference>
<feature type="domain" description="PAC" evidence="9">
    <location>
        <begin position="213"/>
        <end position="263"/>
    </location>
</feature>
<dbReference type="NCBIfam" id="TIGR00229">
    <property type="entry name" value="sensory_box"/>
    <property type="match status" value="2"/>
</dbReference>
<evidence type="ECO:0000313" key="13">
    <source>
        <dbReference type="Proteomes" id="UP000094849"/>
    </source>
</evidence>
<evidence type="ECO:0000259" key="7">
    <source>
        <dbReference type="PROSITE" id="PS50110"/>
    </source>
</evidence>
<evidence type="ECO:0000256" key="4">
    <source>
        <dbReference type="ARBA" id="ARBA00051114"/>
    </source>
</evidence>
<comment type="catalytic activity">
    <reaction evidence="4">
        <text>3',3'-c-di-GMP + H2O = 5'-phosphoguanylyl(3'-&gt;5')guanosine + H(+)</text>
        <dbReference type="Rhea" id="RHEA:24902"/>
        <dbReference type="ChEBI" id="CHEBI:15377"/>
        <dbReference type="ChEBI" id="CHEBI:15378"/>
        <dbReference type="ChEBI" id="CHEBI:58754"/>
        <dbReference type="ChEBI" id="CHEBI:58805"/>
        <dbReference type="EC" id="3.1.4.52"/>
    </reaction>
    <physiologicalReaction direction="left-to-right" evidence="4">
        <dbReference type="Rhea" id="RHEA:24903"/>
    </physiologicalReaction>
</comment>
<keyword evidence="6" id="KW-0175">Coiled coil</keyword>
<evidence type="ECO:0000259" key="9">
    <source>
        <dbReference type="PROSITE" id="PS50113"/>
    </source>
</evidence>
<dbReference type="InterPro" id="IPR035965">
    <property type="entry name" value="PAS-like_dom_sf"/>
</dbReference>
<keyword evidence="3" id="KW-0973">c-di-GMP</keyword>
<reference evidence="12 13" key="1">
    <citation type="submission" date="2016-03" db="EMBL/GenBank/DDBJ databases">
        <title>Chemosynthetic sulphur-oxidizing symbionts of marine invertebrate animals are capable of nitrogen fixation.</title>
        <authorList>
            <person name="Petersen J.M."/>
            <person name="Kemper A."/>
            <person name="Gruber-Vodicka H."/>
            <person name="Cardini U."/>
            <person name="Geest Mvander."/>
            <person name="Kleiner M."/>
            <person name="Bulgheresi S."/>
            <person name="Fussmann M."/>
            <person name="Herbold C."/>
            <person name="Seah B.K.B."/>
            <person name="Antony C.Paul."/>
            <person name="Liu D."/>
            <person name="Belitz A."/>
            <person name="Weber M."/>
        </authorList>
    </citation>
    <scope>NUCLEOTIDE SEQUENCE [LARGE SCALE GENOMIC DNA]</scope>
    <source>
        <strain evidence="12">G_D</strain>
    </source>
</reference>